<evidence type="ECO:0000313" key="2">
    <source>
        <dbReference type="Proteomes" id="UP000317422"/>
    </source>
</evidence>
<name>A0A543NFV8_9ACTN</name>
<dbReference type="Proteomes" id="UP000317422">
    <property type="component" value="Unassembled WGS sequence"/>
</dbReference>
<organism evidence="1 2">
    <name type="scientific">Haloactinospora alba</name>
    <dbReference type="NCBI Taxonomy" id="405555"/>
    <lineage>
        <taxon>Bacteria</taxon>
        <taxon>Bacillati</taxon>
        <taxon>Actinomycetota</taxon>
        <taxon>Actinomycetes</taxon>
        <taxon>Streptosporangiales</taxon>
        <taxon>Nocardiopsidaceae</taxon>
        <taxon>Haloactinospora</taxon>
    </lineage>
</organism>
<protein>
    <submittedName>
        <fullName evidence="1">Uncharacterized protein</fullName>
    </submittedName>
</protein>
<sequence>MGKKSHQPHRQGGQHTSVAAAWWLGQTCVGFDSPNAADDKACRARAQDDLEWAARQHPHLINDDAALIAAAAHRPGGTGCPVCTPSLVEEPTA</sequence>
<gene>
    <name evidence="1" type="ORF">FHX37_0620</name>
</gene>
<proteinExistence type="predicted"/>
<comment type="caution">
    <text evidence="1">The sequence shown here is derived from an EMBL/GenBank/DDBJ whole genome shotgun (WGS) entry which is preliminary data.</text>
</comment>
<dbReference type="AlphaFoldDB" id="A0A543NFV8"/>
<keyword evidence="2" id="KW-1185">Reference proteome</keyword>
<evidence type="ECO:0000313" key="1">
    <source>
        <dbReference type="EMBL" id="TQN30738.1"/>
    </source>
</evidence>
<reference evidence="1 2" key="1">
    <citation type="submission" date="2019-06" db="EMBL/GenBank/DDBJ databases">
        <title>Sequencing the genomes of 1000 actinobacteria strains.</title>
        <authorList>
            <person name="Klenk H.-P."/>
        </authorList>
    </citation>
    <scope>NUCLEOTIDE SEQUENCE [LARGE SCALE GENOMIC DNA]</scope>
    <source>
        <strain evidence="1 2">DSM 45015</strain>
    </source>
</reference>
<dbReference type="EMBL" id="VFQC01000001">
    <property type="protein sequence ID" value="TQN30738.1"/>
    <property type="molecule type" value="Genomic_DNA"/>
</dbReference>
<accession>A0A543NFV8</accession>